<dbReference type="PANTHER" id="PTHR30055">
    <property type="entry name" value="HTH-TYPE TRANSCRIPTIONAL REGULATOR RUTR"/>
    <property type="match status" value="1"/>
</dbReference>
<dbReference type="SUPFAM" id="SSF46689">
    <property type="entry name" value="Homeodomain-like"/>
    <property type="match status" value="1"/>
</dbReference>
<evidence type="ECO:0000256" key="3">
    <source>
        <dbReference type="ARBA" id="ARBA00023163"/>
    </source>
</evidence>
<dbReference type="InterPro" id="IPR009057">
    <property type="entry name" value="Homeodomain-like_sf"/>
</dbReference>
<proteinExistence type="predicted"/>
<feature type="domain" description="HTH tetR-type" evidence="5">
    <location>
        <begin position="19"/>
        <end position="79"/>
    </location>
</feature>
<evidence type="ECO:0000256" key="4">
    <source>
        <dbReference type="PROSITE-ProRule" id="PRU00335"/>
    </source>
</evidence>
<dbReference type="RefSeq" id="WP_263247770.1">
    <property type="nucleotide sequence ID" value="NZ_BAABLT010000017.1"/>
</dbReference>
<dbReference type="PRINTS" id="PR00455">
    <property type="entry name" value="HTHTETR"/>
</dbReference>
<dbReference type="PANTHER" id="PTHR30055:SF234">
    <property type="entry name" value="HTH-TYPE TRANSCRIPTIONAL REGULATOR BETI"/>
    <property type="match status" value="1"/>
</dbReference>
<evidence type="ECO:0000313" key="7">
    <source>
        <dbReference type="Proteomes" id="UP001597018"/>
    </source>
</evidence>
<comment type="caution">
    <text evidence="6">The sequence shown here is derived from an EMBL/GenBank/DDBJ whole genome shotgun (WGS) entry which is preliminary data.</text>
</comment>
<keyword evidence="2 4" id="KW-0238">DNA-binding</keyword>
<protein>
    <submittedName>
        <fullName evidence="6">TetR family transcriptional regulator</fullName>
    </submittedName>
</protein>
<reference evidence="7" key="1">
    <citation type="journal article" date="2019" name="Int. J. Syst. Evol. Microbiol.">
        <title>The Global Catalogue of Microorganisms (GCM) 10K type strain sequencing project: providing services to taxonomists for standard genome sequencing and annotation.</title>
        <authorList>
            <consortium name="The Broad Institute Genomics Platform"/>
            <consortium name="The Broad Institute Genome Sequencing Center for Infectious Disease"/>
            <person name="Wu L."/>
            <person name="Ma J."/>
        </authorList>
    </citation>
    <scope>NUCLEOTIDE SEQUENCE [LARGE SCALE GENOMIC DNA]</scope>
    <source>
        <strain evidence="7">CCUG 56401</strain>
    </source>
</reference>
<feature type="DNA-binding region" description="H-T-H motif" evidence="4">
    <location>
        <begin position="42"/>
        <end position="61"/>
    </location>
</feature>
<organism evidence="6 7">
    <name type="scientific">Saccharopolyspora rosea</name>
    <dbReference type="NCBI Taxonomy" id="524884"/>
    <lineage>
        <taxon>Bacteria</taxon>
        <taxon>Bacillati</taxon>
        <taxon>Actinomycetota</taxon>
        <taxon>Actinomycetes</taxon>
        <taxon>Pseudonocardiales</taxon>
        <taxon>Pseudonocardiaceae</taxon>
        <taxon>Saccharopolyspora</taxon>
    </lineage>
</organism>
<dbReference type="InterPro" id="IPR041642">
    <property type="entry name" value="KstR_C"/>
</dbReference>
<dbReference type="Pfam" id="PF17925">
    <property type="entry name" value="TetR_C_20"/>
    <property type="match status" value="1"/>
</dbReference>
<dbReference type="InterPro" id="IPR050109">
    <property type="entry name" value="HTH-type_TetR-like_transc_reg"/>
</dbReference>
<evidence type="ECO:0000256" key="1">
    <source>
        <dbReference type="ARBA" id="ARBA00023015"/>
    </source>
</evidence>
<dbReference type="PROSITE" id="PS50977">
    <property type="entry name" value="HTH_TETR_2"/>
    <property type="match status" value="1"/>
</dbReference>
<sequence>MPRTADARPPAEPSSPRQKARYRRILRTAADLAADRGLDRVQMIDVARDAGVAIGTLYRYFPSKTHLYTAVMADQVERLRAATPPPDPARSPHDAVSELLLRANRNLLRRPALALAMMRSVHLAHAARVADAGRIDRTVHDLLLATLGVDRPTARDVALVRLLVQCWYGLLTSTLNGRTSRPEAESDLRLACRVLVRARQEGAT</sequence>
<dbReference type="EMBL" id="JBHTIW010000006">
    <property type="protein sequence ID" value="MFD0920339.1"/>
    <property type="molecule type" value="Genomic_DNA"/>
</dbReference>
<dbReference type="Proteomes" id="UP001597018">
    <property type="component" value="Unassembled WGS sequence"/>
</dbReference>
<dbReference type="Pfam" id="PF00440">
    <property type="entry name" value="TetR_N"/>
    <property type="match status" value="1"/>
</dbReference>
<dbReference type="Gene3D" id="1.10.357.10">
    <property type="entry name" value="Tetracycline Repressor, domain 2"/>
    <property type="match status" value="1"/>
</dbReference>
<accession>A0ABW3FU35</accession>
<evidence type="ECO:0000259" key="5">
    <source>
        <dbReference type="PROSITE" id="PS50977"/>
    </source>
</evidence>
<keyword evidence="7" id="KW-1185">Reference proteome</keyword>
<keyword evidence="3" id="KW-0804">Transcription</keyword>
<name>A0ABW3FU35_9PSEU</name>
<gene>
    <name evidence="6" type="ORF">ACFQ16_11365</name>
</gene>
<dbReference type="InterPro" id="IPR001647">
    <property type="entry name" value="HTH_TetR"/>
</dbReference>
<keyword evidence="1" id="KW-0805">Transcription regulation</keyword>
<evidence type="ECO:0000256" key="2">
    <source>
        <dbReference type="ARBA" id="ARBA00023125"/>
    </source>
</evidence>
<evidence type="ECO:0000313" key="6">
    <source>
        <dbReference type="EMBL" id="MFD0920339.1"/>
    </source>
</evidence>